<evidence type="ECO:0000256" key="6">
    <source>
        <dbReference type="ARBA" id="ARBA00022989"/>
    </source>
</evidence>
<evidence type="ECO:0000313" key="14">
    <source>
        <dbReference type="WBParaSite" id="BXY_0476200.1"/>
    </source>
</evidence>
<reference evidence="14" key="1">
    <citation type="submission" date="2016-11" db="UniProtKB">
        <authorList>
            <consortium name="WormBaseParasite"/>
        </authorList>
    </citation>
    <scope>IDENTIFICATION</scope>
</reference>
<evidence type="ECO:0000256" key="9">
    <source>
        <dbReference type="SAM" id="Phobius"/>
    </source>
</evidence>
<evidence type="ECO:0000313" key="12">
    <source>
        <dbReference type="Proteomes" id="UP000095284"/>
    </source>
</evidence>
<reference evidence="11" key="2">
    <citation type="submission" date="2020-08" db="EMBL/GenBank/DDBJ databases">
        <authorList>
            <person name="Kikuchi T."/>
        </authorList>
    </citation>
    <scope>NUCLEOTIDE SEQUENCE</scope>
    <source>
        <strain evidence="10">Ka4C1</strain>
    </source>
</reference>
<dbReference type="OrthoDB" id="542931at2759"/>
<evidence type="ECO:0000313" key="13">
    <source>
        <dbReference type="Proteomes" id="UP000659654"/>
    </source>
</evidence>
<dbReference type="EMBL" id="CAJFCV020000001">
    <property type="protein sequence ID" value="CAG9081789.1"/>
    <property type="molecule type" value="Genomic_DNA"/>
</dbReference>
<evidence type="ECO:0000256" key="7">
    <source>
        <dbReference type="ARBA" id="ARBA00023034"/>
    </source>
</evidence>
<name>A0A1I7RVK0_BURXY</name>
<feature type="transmembrane region" description="Helical" evidence="9">
    <location>
        <begin position="49"/>
        <end position="71"/>
    </location>
</feature>
<evidence type="ECO:0000313" key="11">
    <source>
        <dbReference type="EMBL" id="CAG9081789.1"/>
    </source>
</evidence>
<evidence type="ECO:0000256" key="2">
    <source>
        <dbReference type="ARBA" id="ARBA00008160"/>
    </source>
</evidence>
<dbReference type="GO" id="GO:0034067">
    <property type="term" value="P:protein localization to Golgi apparatus"/>
    <property type="evidence" value="ECO:0007669"/>
    <property type="project" value="TreeGrafter"/>
</dbReference>
<evidence type="ECO:0000256" key="3">
    <source>
        <dbReference type="ARBA" id="ARBA00022448"/>
    </source>
</evidence>
<evidence type="ECO:0000256" key="4">
    <source>
        <dbReference type="ARBA" id="ARBA00022692"/>
    </source>
</evidence>
<accession>A0A1I7RVK0</accession>
<dbReference type="AlphaFoldDB" id="A0A1I7RVK0"/>
<keyword evidence="3" id="KW-0813">Transport</keyword>
<keyword evidence="6 9" id="KW-1133">Transmembrane helix</keyword>
<comment type="subcellular location">
    <subcellularLocation>
        <location evidence="1">Golgi apparatus membrane</location>
        <topology evidence="1">Multi-pass membrane protein</topology>
    </subcellularLocation>
</comment>
<evidence type="ECO:0000256" key="1">
    <source>
        <dbReference type="ARBA" id="ARBA00004653"/>
    </source>
</evidence>
<dbReference type="Proteomes" id="UP000582659">
    <property type="component" value="Unassembled WGS sequence"/>
</dbReference>
<comment type="similarity">
    <text evidence="2">Belongs to the SYS1 family.</text>
</comment>
<dbReference type="Proteomes" id="UP000095284">
    <property type="component" value="Unplaced"/>
</dbReference>
<dbReference type="eggNOG" id="KOG4697">
    <property type="taxonomic scope" value="Eukaryota"/>
</dbReference>
<dbReference type="GO" id="GO:0005802">
    <property type="term" value="C:trans-Golgi network"/>
    <property type="evidence" value="ECO:0007669"/>
    <property type="project" value="TreeGrafter"/>
</dbReference>
<protein>
    <submittedName>
        <fullName evidence="10">(pine wood nematode) hypothetical protein</fullName>
    </submittedName>
</protein>
<gene>
    <name evidence="10" type="ORF">BXYJ_LOCUS747</name>
</gene>
<dbReference type="EMBL" id="CAJFDI010000001">
    <property type="protein sequence ID" value="CAD5208511.1"/>
    <property type="molecule type" value="Genomic_DNA"/>
</dbReference>
<dbReference type="GO" id="GO:0005829">
    <property type="term" value="C:cytosol"/>
    <property type="evidence" value="ECO:0007669"/>
    <property type="project" value="GOC"/>
</dbReference>
<keyword evidence="13" id="KW-1185">Reference proteome</keyword>
<evidence type="ECO:0000313" key="10">
    <source>
        <dbReference type="EMBL" id="CAD5208511.1"/>
    </source>
</evidence>
<dbReference type="PANTHER" id="PTHR12952">
    <property type="entry name" value="SYS1"/>
    <property type="match status" value="1"/>
</dbReference>
<dbReference type="GO" id="GO:0000139">
    <property type="term" value="C:Golgi membrane"/>
    <property type="evidence" value="ECO:0007669"/>
    <property type="project" value="UniProtKB-SubCell"/>
</dbReference>
<keyword evidence="8 9" id="KW-0472">Membrane</keyword>
<dbReference type="SMR" id="A0A1I7RVK0"/>
<feature type="transmembrane region" description="Helical" evidence="9">
    <location>
        <begin position="83"/>
        <end position="103"/>
    </location>
</feature>
<dbReference type="GO" id="GO:0043001">
    <property type="term" value="P:Golgi to plasma membrane protein transport"/>
    <property type="evidence" value="ECO:0007669"/>
    <property type="project" value="TreeGrafter"/>
</dbReference>
<evidence type="ECO:0000256" key="5">
    <source>
        <dbReference type="ARBA" id="ARBA00022927"/>
    </source>
</evidence>
<organism evidence="12 14">
    <name type="scientific">Bursaphelenchus xylophilus</name>
    <name type="common">Pinewood nematode worm</name>
    <name type="synonym">Aphelenchoides xylophilus</name>
    <dbReference type="NCBI Taxonomy" id="6326"/>
    <lineage>
        <taxon>Eukaryota</taxon>
        <taxon>Metazoa</taxon>
        <taxon>Ecdysozoa</taxon>
        <taxon>Nematoda</taxon>
        <taxon>Chromadorea</taxon>
        <taxon>Rhabditida</taxon>
        <taxon>Tylenchina</taxon>
        <taxon>Tylenchomorpha</taxon>
        <taxon>Aphelenchoidea</taxon>
        <taxon>Aphelenchoididae</taxon>
        <taxon>Bursaphelenchus</taxon>
    </lineage>
</organism>
<dbReference type="InterPro" id="IPR019185">
    <property type="entry name" value="Integral_membrane_SYS1-rel"/>
</dbReference>
<feature type="transmembrane region" description="Helical" evidence="9">
    <location>
        <begin position="109"/>
        <end position="131"/>
    </location>
</feature>
<evidence type="ECO:0000256" key="8">
    <source>
        <dbReference type="ARBA" id="ARBA00023136"/>
    </source>
</evidence>
<proteinExistence type="inferred from homology"/>
<keyword evidence="4 9" id="KW-0812">Transmembrane</keyword>
<dbReference type="Proteomes" id="UP000659654">
    <property type="component" value="Unassembled WGS sequence"/>
</dbReference>
<sequence length="150" mass="16954">MNGFRPAVWDPLLIIGQIGCNQSLFYASQCLSMYIWSVFTPYKPTVDHIFTPITARPVSIIQIISAAILGYAFSRTVQRAKNCLDFACTAHFWHFVLVILYNATIPTQLMWWLLQLVSVTICTVVGEYFCFRNEQMEIPLTTSGAQSSSS</sequence>
<dbReference type="PANTHER" id="PTHR12952:SF0">
    <property type="entry name" value="PROTEIN SYS1 HOMOLOG"/>
    <property type="match status" value="1"/>
</dbReference>
<dbReference type="Pfam" id="PF09801">
    <property type="entry name" value="SYS1"/>
    <property type="match status" value="1"/>
</dbReference>
<dbReference type="WBParaSite" id="BXY_0476200.1">
    <property type="protein sequence ID" value="BXY_0476200.1"/>
    <property type="gene ID" value="BXY_0476200"/>
</dbReference>
<keyword evidence="5" id="KW-0653">Protein transport</keyword>
<keyword evidence="7" id="KW-0333">Golgi apparatus</keyword>
<dbReference type="GO" id="GO:0006895">
    <property type="term" value="P:Golgi to endosome transport"/>
    <property type="evidence" value="ECO:0007669"/>
    <property type="project" value="TreeGrafter"/>
</dbReference>